<gene>
    <name evidence="1" type="ORF">HEQ75_06815</name>
</gene>
<dbReference type="EMBL" id="JAAVNE010000008">
    <property type="protein sequence ID" value="NKC30569.1"/>
    <property type="molecule type" value="Genomic_DNA"/>
</dbReference>
<protein>
    <submittedName>
        <fullName evidence="1">Uncharacterized protein</fullName>
    </submittedName>
</protein>
<reference evidence="1 2" key="1">
    <citation type="submission" date="2020-03" db="EMBL/GenBank/DDBJ databases">
        <title>Roseomonas selenitidurans sp. nov. isolated from urban soil.</title>
        <authorList>
            <person name="Liu H."/>
        </authorList>
    </citation>
    <scope>NUCLEOTIDE SEQUENCE [LARGE SCALE GENOMIC DNA]</scope>
    <source>
        <strain evidence="1 2">BU-1</strain>
    </source>
</reference>
<sequence length="181" mass="17832">AAAASVGAAAGGAASGGGAAALGTATVAGLGAASASASANLTQGSAGAQALEALGQDALAQAELLGQMPRNPLDSCALSVFKEMTRSSGFAVAQSWVRDLTRTATDSGDAVALGGVFTLVGQIRGGVRRLEDSVRTTVLETLDLPRQVETRDAFTAASDLDNLCPAGVMGRLAELTLDQGA</sequence>
<name>A0ABX1E0A1_9PROT</name>
<dbReference type="Proteomes" id="UP000787635">
    <property type="component" value="Unassembled WGS sequence"/>
</dbReference>
<dbReference type="RefSeq" id="WP_209318390.1">
    <property type="nucleotide sequence ID" value="NZ_JAAVNE010000008.1"/>
</dbReference>
<keyword evidence="2" id="KW-1185">Reference proteome</keyword>
<evidence type="ECO:0000313" key="1">
    <source>
        <dbReference type="EMBL" id="NKC30569.1"/>
    </source>
</evidence>
<comment type="caution">
    <text evidence="1">The sequence shown here is derived from an EMBL/GenBank/DDBJ whole genome shotgun (WGS) entry which is preliminary data.</text>
</comment>
<organism evidence="1 2">
    <name type="scientific">Falsiroseomonas selenitidurans</name>
    <dbReference type="NCBI Taxonomy" id="2716335"/>
    <lineage>
        <taxon>Bacteria</taxon>
        <taxon>Pseudomonadati</taxon>
        <taxon>Pseudomonadota</taxon>
        <taxon>Alphaproteobacteria</taxon>
        <taxon>Acetobacterales</taxon>
        <taxon>Roseomonadaceae</taxon>
        <taxon>Falsiroseomonas</taxon>
    </lineage>
</organism>
<feature type="non-terminal residue" evidence="1">
    <location>
        <position position="1"/>
    </location>
</feature>
<evidence type="ECO:0000313" key="2">
    <source>
        <dbReference type="Proteomes" id="UP000787635"/>
    </source>
</evidence>
<proteinExistence type="predicted"/>
<accession>A0ABX1E0A1</accession>